<sequence>MPMSRMKRVAAAIGAYVAHPDPRAAIANTVALVIVSNQPFYPLYLYWAVSPVVTPSYLTFLSTPFFAAVPAVMRRSAMLGRSLLLIAGIGNTLLCRAAFGPGSGVEVFLFPCLMLALILFRRTERLFALGFAALAFAAYLLPASILGAPIHLYGPDEYAALQRLNFLSAASLTALIGWLFVGRLDTNSRADETDGAAGA</sequence>
<dbReference type="AlphaFoldDB" id="A0A1T5HB17"/>
<keyword evidence="1" id="KW-0472">Membrane</keyword>
<feature type="transmembrane region" description="Helical" evidence="1">
    <location>
        <begin position="164"/>
        <end position="181"/>
    </location>
</feature>
<accession>A0A1T5HB17</accession>
<protein>
    <submittedName>
        <fullName evidence="2">Uncharacterized protein</fullName>
    </submittedName>
</protein>
<feature type="transmembrane region" description="Helical" evidence="1">
    <location>
        <begin position="43"/>
        <end position="67"/>
    </location>
</feature>
<feature type="transmembrane region" description="Helical" evidence="1">
    <location>
        <begin position="105"/>
        <end position="120"/>
    </location>
</feature>
<dbReference type="Proteomes" id="UP000190130">
    <property type="component" value="Unassembled WGS sequence"/>
</dbReference>
<feature type="transmembrane region" description="Helical" evidence="1">
    <location>
        <begin position="127"/>
        <end position="152"/>
    </location>
</feature>
<evidence type="ECO:0000313" key="3">
    <source>
        <dbReference type="Proteomes" id="UP000190130"/>
    </source>
</evidence>
<keyword evidence="1" id="KW-0812">Transmembrane</keyword>
<evidence type="ECO:0000256" key="1">
    <source>
        <dbReference type="SAM" id="Phobius"/>
    </source>
</evidence>
<name>A0A1T5HB17_9HYPH</name>
<gene>
    <name evidence="2" type="ORF">SAMN05660750_05093</name>
</gene>
<proteinExistence type="predicted"/>
<keyword evidence="1" id="KW-1133">Transmembrane helix</keyword>
<reference evidence="2 3" key="1">
    <citation type="submission" date="2017-02" db="EMBL/GenBank/DDBJ databases">
        <authorList>
            <person name="Peterson S.W."/>
        </authorList>
    </citation>
    <scope>NUCLEOTIDE SEQUENCE [LARGE SCALE GENOMIC DNA]</scope>
    <source>
        <strain evidence="2 3">DSM 9653</strain>
    </source>
</reference>
<organism evidence="2 3">
    <name type="scientific">Bosea thiooxidans</name>
    <dbReference type="NCBI Taxonomy" id="53254"/>
    <lineage>
        <taxon>Bacteria</taxon>
        <taxon>Pseudomonadati</taxon>
        <taxon>Pseudomonadota</taxon>
        <taxon>Alphaproteobacteria</taxon>
        <taxon>Hyphomicrobiales</taxon>
        <taxon>Boseaceae</taxon>
        <taxon>Bosea</taxon>
    </lineage>
</organism>
<dbReference type="EMBL" id="FUYX01000028">
    <property type="protein sequence ID" value="SKC17731.1"/>
    <property type="molecule type" value="Genomic_DNA"/>
</dbReference>
<evidence type="ECO:0000313" key="2">
    <source>
        <dbReference type="EMBL" id="SKC17731.1"/>
    </source>
</evidence>